<organism evidence="2 3">
    <name type="scientific">Carnegiea gigantea</name>
    <dbReference type="NCBI Taxonomy" id="171969"/>
    <lineage>
        <taxon>Eukaryota</taxon>
        <taxon>Viridiplantae</taxon>
        <taxon>Streptophyta</taxon>
        <taxon>Embryophyta</taxon>
        <taxon>Tracheophyta</taxon>
        <taxon>Spermatophyta</taxon>
        <taxon>Magnoliopsida</taxon>
        <taxon>eudicotyledons</taxon>
        <taxon>Gunneridae</taxon>
        <taxon>Pentapetalae</taxon>
        <taxon>Caryophyllales</taxon>
        <taxon>Cactineae</taxon>
        <taxon>Cactaceae</taxon>
        <taxon>Cactoideae</taxon>
        <taxon>Echinocereeae</taxon>
        <taxon>Carnegiea</taxon>
    </lineage>
</organism>
<dbReference type="Proteomes" id="UP001153076">
    <property type="component" value="Unassembled WGS sequence"/>
</dbReference>
<feature type="transmembrane region" description="Helical" evidence="1">
    <location>
        <begin position="125"/>
        <end position="144"/>
    </location>
</feature>
<dbReference type="EMBL" id="JAKOGI010003903">
    <property type="protein sequence ID" value="KAJ8420077.1"/>
    <property type="molecule type" value="Genomic_DNA"/>
</dbReference>
<protein>
    <submittedName>
        <fullName evidence="2">Uncharacterized protein</fullName>
    </submittedName>
</protein>
<proteinExistence type="predicted"/>
<reference evidence="2" key="1">
    <citation type="submission" date="2022-04" db="EMBL/GenBank/DDBJ databases">
        <title>Carnegiea gigantea Genome sequencing and assembly v2.</title>
        <authorList>
            <person name="Copetti D."/>
            <person name="Sanderson M.J."/>
            <person name="Burquez A."/>
            <person name="Wojciechowski M.F."/>
        </authorList>
    </citation>
    <scope>NUCLEOTIDE SEQUENCE</scope>
    <source>
        <strain evidence="2">SGP5-SGP5p</strain>
        <tissue evidence="2">Aerial part</tissue>
    </source>
</reference>
<feature type="transmembrane region" description="Helical" evidence="1">
    <location>
        <begin position="93"/>
        <end position="113"/>
    </location>
</feature>
<gene>
    <name evidence="2" type="ORF">Cgig2_019933</name>
</gene>
<feature type="transmembrane region" description="Helical" evidence="1">
    <location>
        <begin position="156"/>
        <end position="173"/>
    </location>
</feature>
<keyword evidence="1" id="KW-1133">Transmembrane helix</keyword>
<accession>A0A9Q1JEH0</accession>
<keyword evidence="1" id="KW-0472">Membrane</keyword>
<dbReference type="InterPro" id="IPR036259">
    <property type="entry name" value="MFS_trans_sf"/>
</dbReference>
<name>A0A9Q1JEH0_9CARY</name>
<dbReference type="OrthoDB" id="5296287at2759"/>
<dbReference type="SUPFAM" id="SSF103473">
    <property type="entry name" value="MFS general substrate transporter"/>
    <property type="match status" value="1"/>
</dbReference>
<comment type="caution">
    <text evidence="2">The sequence shown here is derived from an EMBL/GenBank/DDBJ whole genome shotgun (WGS) entry which is preliminary data.</text>
</comment>
<keyword evidence="3" id="KW-1185">Reference proteome</keyword>
<dbReference type="AlphaFoldDB" id="A0A9Q1JEH0"/>
<evidence type="ECO:0000256" key="1">
    <source>
        <dbReference type="SAM" id="Phobius"/>
    </source>
</evidence>
<evidence type="ECO:0000313" key="3">
    <source>
        <dbReference type="Proteomes" id="UP001153076"/>
    </source>
</evidence>
<keyword evidence="1" id="KW-0812">Transmembrane</keyword>
<evidence type="ECO:0000313" key="2">
    <source>
        <dbReference type="EMBL" id="KAJ8420077.1"/>
    </source>
</evidence>
<sequence>MSPLSQRCRTHVGGHIVSVEEMIEPSIGRMTCSQIIQAMLVSIPLFFDYRETFISVFSDRQPAWHYTNHTTCEPSSYICNLSKKYGLKFASSFIKGLLATSFFFGCLLARLVIASFWDSSLGHKNLVFIFCLVLSLATIAFIFLQTLGPTPYSSSLMGIGHVSIVSSALVFFARRGWEVMAKTHRFGWFCQLHTWGVVLDSYNTLVHVILCCTLNHFFLCEFPPMALQVAAGEECLSYVKKTQIHRPYQLELTYPMWDHAKNLKSFFRHQHFAHEKMGYLRTIGICGNRCWRHGAQHLLTHNYPYPNIHYIFCALLSLLAS</sequence>